<evidence type="ECO:0000256" key="8">
    <source>
        <dbReference type="ARBA" id="ARBA00023027"/>
    </source>
</evidence>
<dbReference type="Pfam" id="PF03253">
    <property type="entry name" value="UT"/>
    <property type="match status" value="1"/>
</dbReference>
<dbReference type="EC" id="7.1.1.1" evidence="2"/>
<evidence type="ECO:0000256" key="1">
    <source>
        <dbReference type="ARBA" id="ARBA00004651"/>
    </source>
</evidence>
<evidence type="ECO:0000256" key="9">
    <source>
        <dbReference type="ARBA" id="ARBA00023136"/>
    </source>
</evidence>
<evidence type="ECO:0000256" key="2">
    <source>
        <dbReference type="ARBA" id="ARBA00012943"/>
    </source>
</evidence>
<evidence type="ECO:0000256" key="4">
    <source>
        <dbReference type="ARBA" id="ARBA00022692"/>
    </source>
</evidence>
<dbReference type="AlphaFoldDB" id="A0A9P1DAZ8"/>
<evidence type="ECO:0000256" key="3">
    <source>
        <dbReference type="ARBA" id="ARBA00022475"/>
    </source>
</evidence>
<dbReference type="EMBL" id="CAMXCT020003591">
    <property type="protein sequence ID" value="CAL1158642.1"/>
    <property type="molecule type" value="Genomic_DNA"/>
</dbReference>
<proteinExistence type="predicted"/>
<evidence type="ECO:0000256" key="5">
    <source>
        <dbReference type="ARBA" id="ARBA00022857"/>
    </source>
</evidence>
<evidence type="ECO:0000313" key="13">
    <source>
        <dbReference type="EMBL" id="CAI4005267.1"/>
    </source>
</evidence>
<keyword evidence="5" id="KW-0521">NADP</keyword>
<dbReference type="EMBL" id="CAMXCT010003591">
    <property type="protein sequence ID" value="CAI4005267.1"/>
    <property type="molecule type" value="Genomic_DNA"/>
</dbReference>
<evidence type="ECO:0000259" key="12">
    <source>
        <dbReference type="Pfam" id="PF02233"/>
    </source>
</evidence>
<comment type="caution">
    <text evidence="13">The sequence shown here is derived from an EMBL/GenBank/DDBJ whole genome shotgun (WGS) entry which is preliminary data.</text>
</comment>
<dbReference type="PANTHER" id="PTHR10160:SF19">
    <property type="entry name" value="PROTON-TRANSLOCATING NAD(P)(+) TRANSHYDROGENASE"/>
    <property type="match status" value="1"/>
</dbReference>
<dbReference type="GO" id="GO:0050661">
    <property type="term" value="F:NADP binding"/>
    <property type="evidence" value="ECO:0007669"/>
    <property type="project" value="TreeGrafter"/>
</dbReference>
<dbReference type="GO" id="GO:0008750">
    <property type="term" value="F:proton-translocating NAD(P)+ transhydrogenase activity"/>
    <property type="evidence" value="ECO:0007669"/>
    <property type="project" value="UniProtKB-EC"/>
</dbReference>
<evidence type="ECO:0000313" key="15">
    <source>
        <dbReference type="Proteomes" id="UP001152797"/>
    </source>
</evidence>
<dbReference type="Proteomes" id="UP001152797">
    <property type="component" value="Unassembled WGS sequence"/>
</dbReference>
<reference evidence="14 15" key="2">
    <citation type="submission" date="2024-05" db="EMBL/GenBank/DDBJ databases">
        <authorList>
            <person name="Chen Y."/>
            <person name="Shah S."/>
            <person name="Dougan E. K."/>
            <person name="Thang M."/>
            <person name="Chan C."/>
        </authorList>
    </citation>
    <scope>NUCLEOTIDE SEQUENCE [LARGE SCALE GENOMIC DNA]</scope>
</reference>
<keyword evidence="4 11" id="KW-0812">Transmembrane</keyword>
<feature type="transmembrane region" description="Helical" evidence="11">
    <location>
        <begin position="242"/>
        <end position="259"/>
    </location>
</feature>
<keyword evidence="7 11" id="KW-1133">Transmembrane helix</keyword>
<feature type="transmembrane region" description="Helical" evidence="11">
    <location>
        <begin position="171"/>
        <end position="192"/>
    </location>
</feature>
<organism evidence="13">
    <name type="scientific">Cladocopium goreaui</name>
    <dbReference type="NCBI Taxonomy" id="2562237"/>
    <lineage>
        <taxon>Eukaryota</taxon>
        <taxon>Sar</taxon>
        <taxon>Alveolata</taxon>
        <taxon>Dinophyceae</taxon>
        <taxon>Suessiales</taxon>
        <taxon>Symbiodiniaceae</taxon>
        <taxon>Cladocopium</taxon>
    </lineage>
</organism>
<dbReference type="InterPro" id="IPR034300">
    <property type="entry name" value="PNTB-like"/>
</dbReference>
<dbReference type="OrthoDB" id="37244at2759"/>
<dbReference type="GO" id="GO:0015204">
    <property type="term" value="F:urea transmembrane transporter activity"/>
    <property type="evidence" value="ECO:0007669"/>
    <property type="project" value="InterPro"/>
</dbReference>
<dbReference type="InterPro" id="IPR004937">
    <property type="entry name" value="Urea_transporter"/>
</dbReference>
<dbReference type="PANTHER" id="PTHR10160">
    <property type="entry name" value="NAD(P) TRANSHYDROGENASE"/>
    <property type="match status" value="1"/>
</dbReference>
<protein>
    <recommendedName>
        <fullName evidence="2">proton-translocating NAD(P)(+) transhydrogenase</fullName>
        <ecNumber evidence="2">7.1.1.1</ecNumber>
    </recommendedName>
</protein>
<accession>A0A9P1DAZ8</accession>
<gene>
    <name evidence="13" type="ORF">C1SCF055_LOCUS31005</name>
</gene>
<feature type="domain" description="NADP transhydrogenase beta-like" evidence="12">
    <location>
        <begin position="229"/>
        <end position="549"/>
    </location>
</feature>
<reference evidence="13" key="1">
    <citation type="submission" date="2022-10" db="EMBL/GenBank/DDBJ databases">
        <authorList>
            <person name="Chen Y."/>
            <person name="Dougan E. K."/>
            <person name="Chan C."/>
            <person name="Rhodes N."/>
            <person name="Thang M."/>
        </authorList>
    </citation>
    <scope>NUCLEOTIDE SEQUENCE</scope>
</reference>
<dbReference type="InterPro" id="IPR029035">
    <property type="entry name" value="DHS-like_NAD/FAD-binding_dom"/>
</dbReference>
<evidence type="ECO:0000256" key="11">
    <source>
        <dbReference type="SAM" id="Phobius"/>
    </source>
</evidence>
<dbReference type="Gene3D" id="3.40.50.1220">
    <property type="entry name" value="TPP-binding domain"/>
    <property type="match status" value="1"/>
</dbReference>
<evidence type="ECO:0000256" key="7">
    <source>
        <dbReference type="ARBA" id="ARBA00022989"/>
    </source>
</evidence>
<feature type="transmembrane region" description="Helical" evidence="11">
    <location>
        <begin position="136"/>
        <end position="159"/>
    </location>
</feature>
<keyword evidence="3" id="KW-1003">Cell membrane</keyword>
<evidence type="ECO:0000313" key="14">
    <source>
        <dbReference type="EMBL" id="CAL4792579.1"/>
    </source>
</evidence>
<evidence type="ECO:0000256" key="6">
    <source>
        <dbReference type="ARBA" id="ARBA00022967"/>
    </source>
</evidence>
<dbReference type="Pfam" id="PF02233">
    <property type="entry name" value="PNTB"/>
    <property type="match status" value="1"/>
</dbReference>
<dbReference type="GO" id="GO:0006740">
    <property type="term" value="P:NADPH regeneration"/>
    <property type="evidence" value="ECO:0007669"/>
    <property type="project" value="TreeGrafter"/>
</dbReference>
<comment type="subcellular location">
    <subcellularLocation>
        <location evidence="1">Cell membrane</location>
        <topology evidence="1">Multi-pass membrane protein</topology>
    </subcellularLocation>
</comment>
<name>A0A9P1DAZ8_9DINO</name>
<dbReference type="EMBL" id="CAMXCT030003591">
    <property type="protein sequence ID" value="CAL4792579.1"/>
    <property type="molecule type" value="Genomic_DNA"/>
</dbReference>
<keyword evidence="8" id="KW-0520">NAD</keyword>
<sequence>MQAIIARLQVYEYELQSGVKVVAKMSKAGGTWAFSAWMQSCWRMSLWFVSQARLSAWDEDCWLRLMGMTPQEWFLFKASAVQVALGQKIWGHCPVSALVHEPHWRRQLTSFVPIWGFNAALTSLWVALHFRSLGHFPVFLLVLFASCCATGVFALLAMLAELSGGWAKAPFTLPFCVVGLFLVAVERCLLRLDMCTKQKPPECTEENLATPRWHLVFGLVDQKFVAKTQLGSKELSLPGKNYLNLGGLTLFIVLMYYFLQEGDPCGSLILWVVAILACLMGLHLVASVGGGDMPVCITVLNSYSGWALVAEGFLLKSNVLTIVGSLIGFSGAILTKIMCDAMNRDIFNVLFGGLNNAPVVKGADTGPKEHVECNVESCADMCLGALGRSGRIVNAKEVLVVPGYGMAMARAQTPMGELASMLRKNNIILKFGVHPVAGRMPGQMNVLLAEAGVPHEWVLEMDEVNPDMENFDVVLVMGANDVVNSAAQELEGCAIWGMPVIEVWRSKKVVFCKRSMGGGYADLDNPVFYKSNTEMLLGDGKKTADALVAKVRERLEAV</sequence>
<evidence type="ECO:0000256" key="10">
    <source>
        <dbReference type="ARBA" id="ARBA00048202"/>
    </source>
</evidence>
<dbReference type="SUPFAM" id="SSF52467">
    <property type="entry name" value="DHS-like NAD/FAD-binding domain"/>
    <property type="match status" value="1"/>
</dbReference>
<feature type="transmembrane region" description="Helical" evidence="11">
    <location>
        <begin position="111"/>
        <end position="130"/>
    </location>
</feature>
<feature type="transmembrane region" description="Helical" evidence="11">
    <location>
        <begin position="268"/>
        <end position="286"/>
    </location>
</feature>
<dbReference type="GO" id="GO:0005886">
    <property type="term" value="C:plasma membrane"/>
    <property type="evidence" value="ECO:0007669"/>
    <property type="project" value="UniProtKB-SubCell"/>
</dbReference>
<keyword evidence="6" id="KW-1278">Translocase</keyword>
<comment type="catalytic activity">
    <reaction evidence="10">
        <text>NAD(+) + NADPH + H(+)(in) = NADH + NADP(+) + H(+)(out)</text>
        <dbReference type="Rhea" id="RHEA:47992"/>
        <dbReference type="ChEBI" id="CHEBI:15378"/>
        <dbReference type="ChEBI" id="CHEBI:57540"/>
        <dbReference type="ChEBI" id="CHEBI:57783"/>
        <dbReference type="ChEBI" id="CHEBI:57945"/>
        <dbReference type="ChEBI" id="CHEBI:58349"/>
        <dbReference type="EC" id="7.1.1.1"/>
    </reaction>
</comment>
<feature type="transmembrane region" description="Helical" evidence="11">
    <location>
        <begin position="306"/>
        <end position="334"/>
    </location>
</feature>
<keyword evidence="15" id="KW-1185">Reference proteome</keyword>
<keyword evidence="9 11" id="KW-0472">Membrane</keyword>